<protein>
    <submittedName>
        <fullName evidence="5">TonB-dependent receptor</fullName>
    </submittedName>
</protein>
<evidence type="ECO:0000256" key="3">
    <source>
        <dbReference type="ARBA" id="ARBA00023237"/>
    </source>
</evidence>
<dbReference type="Gene3D" id="2.40.170.20">
    <property type="entry name" value="TonB-dependent receptor, beta-barrel domain"/>
    <property type="match status" value="1"/>
</dbReference>
<comment type="subcellular location">
    <subcellularLocation>
        <location evidence="1">Cell outer membrane</location>
    </subcellularLocation>
</comment>
<keyword evidence="4" id="KW-0732">Signal</keyword>
<dbReference type="PROSITE" id="PS51257">
    <property type="entry name" value="PROKAR_LIPOPROTEIN"/>
    <property type="match status" value="1"/>
</dbReference>
<name>A0AA90UXR3_9BACT</name>
<organism evidence="5 6">
    <name type="scientific">Segatella copri</name>
    <dbReference type="NCBI Taxonomy" id="165179"/>
    <lineage>
        <taxon>Bacteria</taxon>
        <taxon>Pseudomonadati</taxon>
        <taxon>Bacteroidota</taxon>
        <taxon>Bacteroidia</taxon>
        <taxon>Bacteroidales</taxon>
        <taxon>Prevotellaceae</taxon>
        <taxon>Segatella</taxon>
    </lineage>
</organism>
<dbReference type="GO" id="GO:0009279">
    <property type="term" value="C:cell outer membrane"/>
    <property type="evidence" value="ECO:0007669"/>
    <property type="project" value="UniProtKB-SubCell"/>
</dbReference>
<sequence length="867" mass="98694">MQKKVNLAMLALFSCSLAMAQNEKTEQNVAQGLDENAFTFSEAQLGEDDDMSSNVTILNSTSNVYASQAGYLFSPARFRYRAFNQKYNDVYINGASMNDMETGQFRFSNIGGLNRFSRNVDFALPFEANGYSMTGMAGSNNYDFRAGSMQEGQYASVGVANRNYTLRGLYSYSSGFNEKGWAITAGLTYRWANQGYVEGTIYNALSYFFGVQKKWMNGHSLSFSTWGNPTERSTQGASTDEAYWLANDYQYNPYWGYQNGHKRNSRVVNDFAPSAIATWDWEINDQMKLTTSVFGKYSMYKSTKLNYNNAENPQPDYWKNMPSANYYVWGDYKNGNNMYTWENWNNAVNYWQASKQNRQINWDRLYYANQQAAKNGQDLLYYVQAKHNDNLTLSLSSVLNTKLTKKSNLATGIMLGKSTNQHYQTLEDMLGGAIFHNINTYALGDYPKTDPRVQYDLNTAGPNNTGKLVYEGDKFGYDYRIDVNKANAWSTYTAEFYNMKAMLSGRIGYTGMNRRGYMRNGMAPNNSQGKSGTANFLDGGVKGSLNVDMGRGHAFSIGAGYELRAPMANTAFISPEISNDFVTNLKNERIFSSEFSYLYRNAWLSANVSGYYSRLENVTEWQNFYNDDENSFTYVSMTGLKKEYYGVEVGAKIKLTSWLDLKTLGAMSEAKNINNVNAVYMLSKSAEVYRDKAYVMDMRESGTPLTVGSIGLNAHVNGWFVNLNANYYDRIYLSYSPSYRYEKTLKNRHKAHRAFSEIFPEVMTEDETSWREDAVAQEKGHGGWMVDLSIGKSVRLKKGSLNFNLMITNLLNNQTIVTGGYEQNSRSSYTLDSNGEVKNPRYYQFSKNPKKYYTWGTNGMFQVSYRF</sequence>
<dbReference type="SUPFAM" id="SSF56935">
    <property type="entry name" value="Porins"/>
    <property type="match status" value="1"/>
</dbReference>
<dbReference type="RefSeq" id="WP_153119351.1">
    <property type="nucleotide sequence ID" value="NZ_VZCC01000094.1"/>
</dbReference>
<accession>A0AA90UXR3</accession>
<dbReference type="InterPro" id="IPR036942">
    <property type="entry name" value="Beta-barrel_TonB_sf"/>
</dbReference>
<keyword evidence="5" id="KW-0675">Receptor</keyword>
<evidence type="ECO:0000313" key="5">
    <source>
        <dbReference type="EMBL" id="MQN84711.1"/>
    </source>
</evidence>
<dbReference type="Proteomes" id="UP000421408">
    <property type="component" value="Unassembled WGS sequence"/>
</dbReference>
<feature type="chain" id="PRO_5041665708" evidence="4">
    <location>
        <begin position="21"/>
        <end position="867"/>
    </location>
</feature>
<evidence type="ECO:0000256" key="4">
    <source>
        <dbReference type="SAM" id="SignalP"/>
    </source>
</evidence>
<proteinExistence type="predicted"/>
<keyword evidence="2" id="KW-0472">Membrane</keyword>
<evidence type="ECO:0000313" key="6">
    <source>
        <dbReference type="Proteomes" id="UP000421408"/>
    </source>
</evidence>
<dbReference type="EMBL" id="VZCC01000094">
    <property type="protein sequence ID" value="MQN84711.1"/>
    <property type="molecule type" value="Genomic_DNA"/>
</dbReference>
<comment type="caution">
    <text evidence="5">The sequence shown here is derived from an EMBL/GenBank/DDBJ whole genome shotgun (WGS) entry which is preliminary data.</text>
</comment>
<gene>
    <name evidence="5" type="ORF">F7D74_12170</name>
</gene>
<evidence type="ECO:0000256" key="1">
    <source>
        <dbReference type="ARBA" id="ARBA00004442"/>
    </source>
</evidence>
<keyword evidence="3" id="KW-0998">Cell outer membrane</keyword>
<dbReference type="AlphaFoldDB" id="A0AA90UXR3"/>
<evidence type="ECO:0000256" key="2">
    <source>
        <dbReference type="ARBA" id="ARBA00023136"/>
    </source>
</evidence>
<reference evidence="6" key="1">
    <citation type="submission" date="2019-09" db="EMBL/GenBank/DDBJ databases">
        <title>Distinct polysaccharide growth profiles of human intestinal Prevotella copri isolates.</title>
        <authorList>
            <person name="Fehlner-Peach H."/>
            <person name="Magnabosco C."/>
            <person name="Raghavan V."/>
            <person name="Scher J.U."/>
            <person name="Tett A."/>
            <person name="Cox L.M."/>
            <person name="Gottsegen C."/>
            <person name="Watters A."/>
            <person name="Wiltshire- Gordon J.D."/>
            <person name="Segata N."/>
            <person name="Bonneau R."/>
            <person name="Littman D.R."/>
        </authorList>
    </citation>
    <scope>NUCLEOTIDE SEQUENCE [LARGE SCALE GENOMIC DNA]</scope>
    <source>
        <strain evidence="6">iAA108</strain>
    </source>
</reference>
<feature type="signal peptide" evidence="4">
    <location>
        <begin position="1"/>
        <end position="20"/>
    </location>
</feature>